<dbReference type="Gene3D" id="3.10.320.10">
    <property type="entry name" value="Class II Histocompatibility Antigen, M Beta Chain, Chain B, domain 1"/>
    <property type="match status" value="1"/>
</dbReference>
<keyword evidence="16" id="KW-1185">Reference proteome</keyword>
<dbReference type="InterPro" id="IPR001003">
    <property type="entry name" value="MHC_II_a_N"/>
</dbReference>
<evidence type="ECO:0000256" key="6">
    <source>
        <dbReference type="ARBA" id="ARBA00022989"/>
    </source>
</evidence>
<evidence type="ECO:0000256" key="10">
    <source>
        <dbReference type="ARBA" id="ARBA00023180"/>
    </source>
</evidence>
<proteinExistence type="inferred from homology"/>
<dbReference type="GO" id="GO:0002250">
    <property type="term" value="P:adaptive immune response"/>
    <property type="evidence" value="ECO:0007669"/>
    <property type="project" value="UniProtKB-KW"/>
</dbReference>
<sequence length="273" mass="30250">VNFTDNLLCVSTSCCIFTKTQDHSRASLYCLKLRMTYSIFAAVLLGAAWALANVEAHLDISIIACHTNGTDPEDEEQVDGDEMFYVDIKNKELHFTLPEFADKFTSPGWAEQAQANYQNCISNVKVAAQGEKYPPEEIEPPQSTIHSMEEVELGKSNTLICFVNNFHPPPVQVKWTKNDVEVKDGVTLSRYYPNTDSTFQQFSTLSIIPEEGDVYSCSVEHKGLHGPLTRIWEPEANNESHMAATVFCGIGLTLGLLGVGVGTFFLIKGNNCN</sequence>
<evidence type="ECO:0000259" key="14">
    <source>
        <dbReference type="PROSITE" id="PS50835"/>
    </source>
</evidence>
<keyword evidence="12" id="KW-0393">Immunoglobulin domain</keyword>
<dbReference type="InterPro" id="IPR050160">
    <property type="entry name" value="MHC/Immunoglobulin"/>
</dbReference>
<dbReference type="SUPFAM" id="SSF48726">
    <property type="entry name" value="Immunoglobulin"/>
    <property type="match status" value="1"/>
</dbReference>
<dbReference type="InterPro" id="IPR003006">
    <property type="entry name" value="Ig/MHC_CS"/>
</dbReference>
<dbReference type="InterPro" id="IPR007110">
    <property type="entry name" value="Ig-like_dom"/>
</dbReference>
<dbReference type="PANTHER" id="PTHR19944:SF86">
    <property type="entry name" value="HLA CLASS II HISTOCOMPATIBILITY ANTIGEN, DR ALPHA CHAIN"/>
    <property type="match status" value="1"/>
</dbReference>
<dbReference type="GO" id="GO:0042613">
    <property type="term" value="C:MHC class II protein complex"/>
    <property type="evidence" value="ECO:0007669"/>
    <property type="project" value="UniProtKB-KW"/>
</dbReference>
<dbReference type="PROSITE" id="PS50835">
    <property type="entry name" value="IG_LIKE"/>
    <property type="match status" value="1"/>
</dbReference>
<evidence type="ECO:0000313" key="16">
    <source>
        <dbReference type="Proteomes" id="UP001152622"/>
    </source>
</evidence>
<dbReference type="SUPFAM" id="SSF54452">
    <property type="entry name" value="MHC antigen-recognition domain"/>
    <property type="match status" value="1"/>
</dbReference>
<dbReference type="CDD" id="cd05767">
    <property type="entry name" value="IgC1_MHC_II_alpha"/>
    <property type="match status" value="1"/>
</dbReference>
<dbReference type="InterPro" id="IPR011162">
    <property type="entry name" value="MHC_I/II-like_Ag-recog"/>
</dbReference>
<comment type="subcellular location">
    <subcellularLocation>
        <location evidence="1">Membrane</location>
        <topology evidence="1">Single-pass type I membrane protein</topology>
    </subcellularLocation>
</comment>
<dbReference type="Proteomes" id="UP001152622">
    <property type="component" value="Unassembled WGS sequence"/>
</dbReference>
<name>A0A9Q1E4T1_SYNKA</name>
<dbReference type="PROSITE" id="PS00290">
    <property type="entry name" value="IG_MHC"/>
    <property type="match status" value="1"/>
</dbReference>
<evidence type="ECO:0000256" key="1">
    <source>
        <dbReference type="ARBA" id="ARBA00004479"/>
    </source>
</evidence>
<dbReference type="Gene3D" id="2.60.40.10">
    <property type="entry name" value="Immunoglobulins"/>
    <property type="match status" value="1"/>
</dbReference>
<evidence type="ECO:0000256" key="8">
    <source>
        <dbReference type="ARBA" id="ARBA00023136"/>
    </source>
</evidence>
<gene>
    <name evidence="15" type="ORF">SKAU_G00427390</name>
</gene>
<evidence type="ECO:0000256" key="5">
    <source>
        <dbReference type="ARBA" id="ARBA00022859"/>
    </source>
</evidence>
<dbReference type="PANTHER" id="PTHR19944">
    <property type="entry name" value="MHC CLASS II-RELATED"/>
    <property type="match status" value="1"/>
</dbReference>
<evidence type="ECO:0000256" key="4">
    <source>
        <dbReference type="ARBA" id="ARBA00022729"/>
    </source>
</evidence>
<feature type="domain" description="Ig-like" evidence="14">
    <location>
        <begin position="140"/>
        <end position="229"/>
    </location>
</feature>
<dbReference type="OrthoDB" id="8925804at2759"/>
<dbReference type="EMBL" id="JAINUF010000030">
    <property type="protein sequence ID" value="KAJ8332256.1"/>
    <property type="molecule type" value="Genomic_DNA"/>
</dbReference>
<reference evidence="15" key="1">
    <citation type="journal article" date="2023" name="Science">
        <title>Genome structures resolve the early diversification of teleost fishes.</title>
        <authorList>
            <person name="Parey E."/>
            <person name="Louis A."/>
            <person name="Montfort J."/>
            <person name="Bouchez O."/>
            <person name="Roques C."/>
            <person name="Iampietro C."/>
            <person name="Lluch J."/>
            <person name="Castinel A."/>
            <person name="Donnadieu C."/>
            <person name="Desvignes T."/>
            <person name="Floi Bucao C."/>
            <person name="Jouanno E."/>
            <person name="Wen M."/>
            <person name="Mejri S."/>
            <person name="Dirks R."/>
            <person name="Jansen H."/>
            <person name="Henkel C."/>
            <person name="Chen W.J."/>
            <person name="Zahm M."/>
            <person name="Cabau C."/>
            <person name="Klopp C."/>
            <person name="Thompson A.W."/>
            <person name="Robinson-Rechavi M."/>
            <person name="Braasch I."/>
            <person name="Lecointre G."/>
            <person name="Bobe J."/>
            <person name="Postlethwait J.H."/>
            <person name="Berthelot C."/>
            <person name="Roest Crollius H."/>
            <person name="Guiguen Y."/>
        </authorList>
    </citation>
    <scope>NUCLEOTIDE SEQUENCE</scope>
    <source>
        <strain evidence="15">WJC10195</strain>
    </source>
</reference>
<dbReference type="SMART" id="SM00920">
    <property type="entry name" value="MHC_II_alpha"/>
    <property type="match status" value="1"/>
</dbReference>
<dbReference type="InterPro" id="IPR013783">
    <property type="entry name" value="Ig-like_fold"/>
</dbReference>
<dbReference type="SMART" id="SM00407">
    <property type="entry name" value="IGc1"/>
    <property type="match status" value="1"/>
</dbReference>
<keyword evidence="11" id="KW-0491">MHC II</keyword>
<keyword evidence="6 13" id="KW-1133">Transmembrane helix</keyword>
<evidence type="ECO:0000256" key="13">
    <source>
        <dbReference type="SAM" id="Phobius"/>
    </source>
</evidence>
<evidence type="ECO:0000256" key="7">
    <source>
        <dbReference type="ARBA" id="ARBA00023130"/>
    </source>
</evidence>
<dbReference type="Pfam" id="PF07654">
    <property type="entry name" value="C1-set"/>
    <property type="match status" value="1"/>
</dbReference>
<dbReference type="AlphaFoldDB" id="A0A9Q1E4T1"/>
<keyword evidence="8 13" id="KW-0472">Membrane</keyword>
<dbReference type="Pfam" id="PF00993">
    <property type="entry name" value="MHC_II_alpha"/>
    <property type="match status" value="1"/>
</dbReference>
<keyword evidence="10" id="KW-0325">Glycoprotein</keyword>
<keyword evidence="7" id="KW-1064">Adaptive immunity</keyword>
<dbReference type="InterPro" id="IPR036179">
    <property type="entry name" value="Ig-like_dom_sf"/>
</dbReference>
<evidence type="ECO:0000256" key="2">
    <source>
        <dbReference type="ARBA" id="ARBA00007394"/>
    </source>
</evidence>
<dbReference type="InterPro" id="IPR003597">
    <property type="entry name" value="Ig_C1-set"/>
</dbReference>
<dbReference type="GO" id="GO:0002504">
    <property type="term" value="P:antigen processing and presentation of peptide or polysaccharide antigen via MHC class II"/>
    <property type="evidence" value="ECO:0007669"/>
    <property type="project" value="UniProtKB-KW"/>
</dbReference>
<keyword evidence="9" id="KW-1015">Disulfide bond</keyword>
<feature type="non-terminal residue" evidence="15">
    <location>
        <position position="273"/>
    </location>
</feature>
<keyword evidence="5" id="KW-0391">Immunity</keyword>
<evidence type="ECO:0000313" key="15">
    <source>
        <dbReference type="EMBL" id="KAJ8332256.1"/>
    </source>
</evidence>
<evidence type="ECO:0000256" key="11">
    <source>
        <dbReference type="ARBA" id="ARBA00023182"/>
    </source>
</evidence>
<protein>
    <recommendedName>
        <fullName evidence="14">Ig-like domain-containing protein</fullName>
    </recommendedName>
</protein>
<evidence type="ECO:0000256" key="9">
    <source>
        <dbReference type="ARBA" id="ARBA00023157"/>
    </source>
</evidence>
<organism evidence="15 16">
    <name type="scientific">Synaphobranchus kaupii</name>
    <name type="common">Kaup's arrowtooth eel</name>
    <dbReference type="NCBI Taxonomy" id="118154"/>
    <lineage>
        <taxon>Eukaryota</taxon>
        <taxon>Metazoa</taxon>
        <taxon>Chordata</taxon>
        <taxon>Craniata</taxon>
        <taxon>Vertebrata</taxon>
        <taxon>Euteleostomi</taxon>
        <taxon>Actinopterygii</taxon>
        <taxon>Neopterygii</taxon>
        <taxon>Teleostei</taxon>
        <taxon>Anguilliformes</taxon>
        <taxon>Synaphobranchidae</taxon>
        <taxon>Synaphobranchus</taxon>
    </lineage>
</organism>
<accession>A0A9Q1E4T1</accession>
<keyword evidence="3 13" id="KW-0812">Transmembrane</keyword>
<evidence type="ECO:0000256" key="12">
    <source>
        <dbReference type="ARBA" id="ARBA00023319"/>
    </source>
</evidence>
<feature type="transmembrane region" description="Helical" evidence="13">
    <location>
        <begin position="242"/>
        <end position="267"/>
    </location>
</feature>
<comment type="similarity">
    <text evidence="2">Belongs to the MHC class II family.</text>
</comment>
<evidence type="ECO:0000256" key="3">
    <source>
        <dbReference type="ARBA" id="ARBA00022692"/>
    </source>
</evidence>
<feature type="transmembrane region" description="Helical" evidence="13">
    <location>
        <begin position="35"/>
        <end position="52"/>
    </location>
</feature>
<comment type="caution">
    <text evidence="15">The sequence shown here is derived from an EMBL/GenBank/DDBJ whole genome shotgun (WGS) entry which is preliminary data.</text>
</comment>
<dbReference type="InterPro" id="IPR014745">
    <property type="entry name" value="MHC_II_a/b_N"/>
</dbReference>
<keyword evidence="4" id="KW-0732">Signal</keyword>